<evidence type="ECO:0000256" key="1">
    <source>
        <dbReference type="ARBA" id="ARBA00004123"/>
    </source>
</evidence>
<dbReference type="InterPro" id="IPR039907">
    <property type="entry name" value="NOB1"/>
</dbReference>
<comment type="caution">
    <text evidence="11">The sequence shown here is derived from an EMBL/GenBank/DDBJ whole genome shotgun (WGS) entry which is preliminary data.</text>
</comment>
<evidence type="ECO:0000259" key="10">
    <source>
        <dbReference type="Pfam" id="PF17146"/>
    </source>
</evidence>
<dbReference type="InterPro" id="IPR014881">
    <property type="entry name" value="NOB1_Zn-bd"/>
</dbReference>
<dbReference type="CDD" id="cd09876">
    <property type="entry name" value="PIN_Nob1-like"/>
    <property type="match status" value="1"/>
</dbReference>
<comment type="subcellular location">
    <subcellularLocation>
        <location evidence="1">Nucleus</location>
    </subcellularLocation>
</comment>
<dbReference type="Pfam" id="PF08772">
    <property type="entry name" value="Zn_ribbon_NOB1"/>
    <property type="match status" value="1"/>
</dbReference>
<dbReference type="GO" id="GO:0004521">
    <property type="term" value="F:RNA endonuclease activity"/>
    <property type="evidence" value="ECO:0007669"/>
    <property type="project" value="TreeGrafter"/>
</dbReference>
<dbReference type="PANTHER" id="PTHR12814:SF2">
    <property type="entry name" value="RNA-BINDING PROTEIN NOB1"/>
    <property type="match status" value="1"/>
</dbReference>
<dbReference type="FunFam" id="3.40.50.1010:FF:000020">
    <property type="entry name" value="20S-pre-rRNA D-site endonuclease NOB1"/>
    <property type="match status" value="1"/>
</dbReference>
<dbReference type="Pfam" id="PF17146">
    <property type="entry name" value="PIN_6"/>
    <property type="match status" value="1"/>
</dbReference>
<dbReference type="EMBL" id="JACMSC010000007">
    <property type="protein sequence ID" value="KAG6516359.1"/>
    <property type="molecule type" value="Genomic_DNA"/>
</dbReference>
<feature type="region of interest" description="Disordered" evidence="8">
    <location>
        <begin position="290"/>
        <end position="322"/>
    </location>
</feature>
<organism evidence="11 12">
    <name type="scientific">Zingiber officinale</name>
    <name type="common">Ginger</name>
    <name type="synonym">Amomum zingiber</name>
    <dbReference type="NCBI Taxonomy" id="94328"/>
    <lineage>
        <taxon>Eukaryota</taxon>
        <taxon>Viridiplantae</taxon>
        <taxon>Streptophyta</taxon>
        <taxon>Embryophyta</taxon>
        <taxon>Tracheophyta</taxon>
        <taxon>Spermatophyta</taxon>
        <taxon>Magnoliopsida</taxon>
        <taxon>Liliopsida</taxon>
        <taxon>Zingiberales</taxon>
        <taxon>Zingiberaceae</taxon>
        <taxon>Zingiber</taxon>
    </lineage>
</organism>
<dbReference type="GO" id="GO:0046872">
    <property type="term" value="F:metal ion binding"/>
    <property type="evidence" value="ECO:0007669"/>
    <property type="project" value="UniProtKB-KW"/>
</dbReference>
<feature type="region of interest" description="Disordered" evidence="8">
    <location>
        <begin position="192"/>
        <end position="238"/>
    </location>
</feature>
<dbReference type="GO" id="GO:0016787">
    <property type="term" value="F:hydrolase activity"/>
    <property type="evidence" value="ECO:0007669"/>
    <property type="project" value="UniProtKB-KW"/>
</dbReference>
<keyword evidence="6" id="KW-0862">Zinc</keyword>
<evidence type="ECO:0000256" key="5">
    <source>
        <dbReference type="ARBA" id="ARBA00022801"/>
    </source>
</evidence>
<name>A0A8J5H5C7_ZINOF</name>
<keyword evidence="7" id="KW-0539">Nucleus</keyword>
<evidence type="ECO:0000256" key="8">
    <source>
        <dbReference type="SAM" id="MobiDB-lite"/>
    </source>
</evidence>
<evidence type="ECO:0000313" key="12">
    <source>
        <dbReference type="Proteomes" id="UP000734854"/>
    </source>
</evidence>
<evidence type="ECO:0000256" key="4">
    <source>
        <dbReference type="ARBA" id="ARBA00022723"/>
    </source>
</evidence>
<dbReference type="PIRSF" id="PIRSF037125">
    <property type="entry name" value="D-site_20S_pre-rRNA_nuclease"/>
    <property type="match status" value="1"/>
</dbReference>
<sequence length="624" mass="69072">MDADALSSSSPAVASVPPVQTACWSSVLQKKPTVHPQEAISTRVFGSLTSSKGISVAVLDANALIHGDKLANSADKFVSVPEVLDEVRDHVSRQRLSFLPFPVETMEPSPEFIKKVVNFARETGDLQTLSDVDLKVVALAYMLESQIHGIDHLRERPPPLHVVNVKNLPAAQLPGWGSNVPNLAEWEALEEATEGGRDHNSKILGPRDMNNQVEPNSSSASIPDEHVEGSKTFDKPKRSFAPKKEIVLEGKKMVASGIDASQGEDTEIAGDWHPAVSRSTHRRFLRRKARRELSKETEENGHSSSHEEVEGTKSEGNVELSDGGEVEYPVFNELETNGGHFQNEQQIEWNQKEAALDFDSSQPSREGVEDDRLRTYIGSTPLEIEEDNSEYAVDSVYDNDAGIDDFSEELANLELDSLADESTETTYIDDQSSEQSWMLKSLSESSVACVTSDYAMQNVLLQIGLRLLAPGGMQIRQLHRWVLKCHACNKVTQEIGRIFCPKCGNGGTLRKVSVTVGENGIIMAARRPRIVLRGTKFSLPLPQGGREAITKNLILREDQLPHKLLYPKSKKKTNKEGKEFLGADDIFSHSDEKRAPLKPPVRKALAMFGGKRNPNDNHFSRRKH</sequence>
<proteinExistence type="inferred from homology"/>
<comment type="similarity">
    <text evidence="2">Belongs to the NOB1 family.</text>
</comment>
<evidence type="ECO:0000256" key="2">
    <source>
        <dbReference type="ARBA" id="ARBA00005858"/>
    </source>
</evidence>
<dbReference type="GO" id="GO:0030688">
    <property type="term" value="C:preribosome, small subunit precursor"/>
    <property type="evidence" value="ECO:0007669"/>
    <property type="project" value="TreeGrafter"/>
</dbReference>
<feature type="compositionally biased region" description="Basic and acidic residues" evidence="8">
    <location>
        <begin position="291"/>
        <end position="313"/>
    </location>
</feature>
<dbReference type="GO" id="GO:0030490">
    <property type="term" value="P:maturation of SSU-rRNA"/>
    <property type="evidence" value="ECO:0007669"/>
    <property type="project" value="TreeGrafter"/>
</dbReference>
<feature type="compositionally biased region" description="Basic and acidic residues" evidence="8">
    <location>
        <begin position="223"/>
        <end position="238"/>
    </location>
</feature>
<feature type="compositionally biased region" description="Polar residues" evidence="8">
    <location>
        <begin position="209"/>
        <end position="221"/>
    </location>
</feature>
<evidence type="ECO:0000256" key="6">
    <source>
        <dbReference type="ARBA" id="ARBA00022833"/>
    </source>
</evidence>
<evidence type="ECO:0000256" key="3">
    <source>
        <dbReference type="ARBA" id="ARBA00022722"/>
    </source>
</evidence>
<dbReference type="Proteomes" id="UP000734854">
    <property type="component" value="Unassembled WGS sequence"/>
</dbReference>
<evidence type="ECO:0000259" key="9">
    <source>
        <dbReference type="Pfam" id="PF08772"/>
    </source>
</evidence>
<dbReference type="InterPro" id="IPR017117">
    <property type="entry name" value="Nob1_euk"/>
</dbReference>
<evidence type="ECO:0000256" key="7">
    <source>
        <dbReference type="ARBA" id="ARBA00023242"/>
    </source>
</evidence>
<dbReference type="GO" id="GO:0031981">
    <property type="term" value="C:nuclear lumen"/>
    <property type="evidence" value="ECO:0007669"/>
    <property type="project" value="UniProtKB-ARBA"/>
</dbReference>
<accession>A0A8J5H5C7</accession>
<feature type="domain" description="Nin one binding (NOB1) Zn-ribbon-like" evidence="9">
    <location>
        <begin position="475"/>
        <end position="545"/>
    </location>
</feature>
<feature type="domain" description="Ribonuclease PIN" evidence="10">
    <location>
        <begin position="58"/>
        <end position="143"/>
    </location>
</feature>
<protein>
    <recommendedName>
        <fullName evidence="13">RNA-binding protein nob1</fullName>
    </recommendedName>
</protein>
<keyword evidence="5" id="KW-0378">Hydrolase</keyword>
<evidence type="ECO:0000313" key="11">
    <source>
        <dbReference type="EMBL" id="KAG6516359.1"/>
    </source>
</evidence>
<gene>
    <name evidence="11" type="ORF">ZIOFF_026818</name>
</gene>
<reference evidence="11 12" key="1">
    <citation type="submission" date="2020-08" db="EMBL/GenBank/DDBJ databases">
        <title>Plant Genome Project.</title>
        <authorList>
            <person name="Zhang R.-G."/>
        </authorList>
    </citation>
    <scope>NUCLEOTIDE SEQUENCE [LARGE SCALE GENOMIC DNA]</scope>
    <source>
        <tissue evidence="11">Rhizome</tissue>
    </source>
</reference>
<dbReference type="PANTHER" id="PTHR12814">
    <property type="entry name" value="RNA-BINDING PROTEIN NOB1"/>
    <property type="match status" value="1"/>
</dbReference>
<dbReference type="GO" id="GO:0005737">
    <property type="term" value="C:cytoplasm"/>
    <property type="evidence" value="ECO:0007669"/>
    <property type="project" value="UniProtKB-ARBA"/>
</dbReference>
<evidence type="ECO:0008006" key="13">
    <source>
        <dbReference type="Google" id="ProtNLM"/>
    </source>
</evidence>
<dbReference type="AlphaFoldDB" id="A0A8J5H5C7"/>
<dbReference type="OrthoDB" id="446759at2759"/>
<keyword evidence="4" id="KW-0479">Metal-binding</keyword>
<keyword evidence="3" id="KW-0540">Nuclease</keyword>
<keyword evidence="12" id="KW-1185">Reference proteome</keyword>
<dbReference type="InterPro" id="IPR033411">
    <property type="entry name" value="Ribonuclease_PIN"/>
</dbReference>